<accession>A0A538SGX9</accession>
<reference evidence="1 2" key="1">
    <citation type="journal article" date="2019" name="Nat. Microbiol.">
        <title>Mediterranean grassland soil C-N compound turnover is dependent on rainfall and depth, and is mediated by genomically divergent microorganisms.</title>
        <authorList>
            <person name="Diamond S."/>
            <person name="Andeer P.F."/>
            <person name="Li Z."/>
            <person name="Crits-Christoph A."/>
            <person name="Burstein D."/>
            <person name="Anantharaman K."/>
            <person name="Lane K.R."/>
            <person name="Thomas B.C."/>
            <person name="Pan C."/>
            <person name="Northen T.R."/>
            <person name="Banfield J.F."/>
        </authorList>
    </citation>
    <scope>NUCLEOTIDE SEQUENCE [LARGE SCALE GENOMIC DNA]</scope>
    <source>
        <strain evidence="1">WS_2</strain>
    </source>
</reference>
<gene>
    <name evidence="1" type="ORF">E6K72_11265</name>
</gene>
<dbReference type="InterPro" id="IPR017938">
    <property type="entry name" value="Riboflavin_synthase-like_b-brl"/>
</dbReference>
<dbReference type="Gene3D" id="2.40.30.10">
    <property type="entry name" value="Translation factors"/>
    <property type="match status" value="1"/>
</dbReference>
<organism evidence="1 2">
    <name type="scientific">Eiseniibacteriota bacterium</name>
    <dbReference type="NCBI Taxonomy" id="2212470"/>
    <lineage>
        <taxon>Bacteria</taxon>
        <taxon>Candidatus Eiseniibacteriota</taxon>
    </lineage>
</organism>
<protein>
    <submittedName>
        <fullName evidence="1">Dihydroorotate dehydrogenase electron transfer subunit</fullName>
    </submittedName>
</protein>
<sequence>MVARHVDFGAGHRWLDLDVPAPFDVPEPGQFVELLLVPPSPVILPRPMSVAAATEGGGGLTLGFLYAAIGSGTRALAAL</sequence>
<proteinExistence type="predicted"/>
<comment type="caution">
    <text evidence="1">The sequence shown here is derived from an EMBL/GenBank/DDBJ whole genome shotgun (WGS) entry which is preliminary data.</text>
</comment>
<evidence type="ECO:0000313" key="2">
    <source>
        <dbReference type="Proteomes" id="UP000317716"/>
    </source>
</evidence>
<name>A0A538SGX9_UNCEI</name>
<dbReference type="AlphaFoldDB" id="A0A538SGX9"/>
<dbReference type="SUPFAM" id="SSF63380">
    <property type="entry name" value="Riboflavin synthase domain-like"/>
    <property type="match status" value="1"/>
</dbReference>
<feature type="non-terminal residue" evidence="1">
    <location>
        <position position="79"/>
    </location>
</feature>
<evidence type="ECO:0000313" key="1">
    <source>
        <dbReference type="EMBL" id="TMQ50625.1"/>
    </source>
</evidence>
<dbReference type="Proteomes" id="UP000317716">
    <property type="component" value="Unassembled WGS sequence"/>
</dbReference>
<dbReference type="EMBL" id="VBOS01000405">
    <property type="protein sequence ID" value="TMQ50625.1"/>
    <property type="molecule type" value="Genomic_DNA"/>
</dbReference>